<dbReference type="PATRIC" id="fig|52133.19.peg.155"/>
<evidence type="ECO:0000259" key="1">
    <source>
        <dbReference type="Pfam" id="PF07693"/>
    </source>
</evidence>
<evidence type="ECO:0000313" key="2">
    <source>
        <dbReference type="EMBL" id="KXZ73023.1"/>
    </source>
</evidence>
<evidence type="ECO:0000313" key="3">
    <source>
        <dbReference type="Proteomes" id="UP000075544"/>
    </source>
</evidence>
<organism evidence="2 3">
    <name type="scientific">Acinetobacter venetianus</name>
    <dbReference type="NCBI Taxonomy" id="52133"/>
    <lineage>
        <taxon>Bacteria</taxon>
        <taxon>Pseudomonadati</taxon>
        <taxon>Pseudomonadota</taxon>
        <taxon>Gammaproteobacteria</taxon>
        <taxon>Moraxellales</taxon>
        <taxon>Moraxellaceae</taxon>
        <taxon>Acinetobacter</taxon>
    </lineage>
</organism>
<accession>A0A150I0E9</accession>
<dbReference type="InterPro" id="IPR011646">
    <property type="entry name" value="KAP_P-loop"/>
</dbReference>
<dbReference type="Proteomes" id="UP000075544">
    <property type="component" value="Unassembled WGS sequence"/>
</dbReference>
<reference evidence="2 3" key="1">
    <citation type="journal article" date="2016" name="Sci. Rep.">
        <title>Genomic and phenotypic characterization of the species Acinetobacter venetianus.</title>
        <authorList>
            <person name="Fondi M."/>
            <person name="Maida I."/>
            <person name="Perrin E."/>
            <person name="Orlandini V."/>
            <person name="La Torre L."/>
            <person name="Bosi E."/>
            <person name="Negroni A."/>
            <person name="Zanaroli G."/>
            <person name="Fava F."/>
            <person name="Decorosi F."/>
            <person name="Giovannetti L."/>
            <person name="Viti C."/>
            <person name="Vaneechoutte M."/>
            <person name="Dijkshoorn L."/>
            <person name="Fani R."/>
        </authorList>
    </citation>
    <scope>NUCLEOTIDE SEQUENCE [LARGE SCALE GENOMIC DNA]</scope>
    <source>
        <strain evidence="2 3">LUH13518</strain>
    </source>
</reference>
<protein>
    <submittedName>
        <fullName evidence="2">KAP family P-loop domain protein</fullName>
    </submittedName>
</protein>
<sequence length="540" mass="63819">MKREEPLLIVLDDLDRLTTQELRMIFQLVKANTDFPNVTFLLLFQKDIVEERLTDKSQQGEEYLEKIIQIPFYTPKLEHSKIEKVLFYRLENILNQYLNLNFDSKRWGNIYHGGLKFYFNNLRNVYRFTSSLAFQFSLFNGKKTFEANPVDLISIECLRIFESEAIKELSNSIKAFTTFKSSSSSSSYEKEKFKHQIERVISKVPTERSNQFENVIIELFPTIEWIVKNTYYPYEEYNKWFTELRICHPKHFEKYFRLSLTENEFSASDFEEFLELCSDRKMLEEKILDLNSTGILKEFISQFESYSDRVPKSSLKEYLYALLDTADKVSDKTSGFMDIFSAQTHIFRLINFCLNRIEDKTERADFIIKYMCHNKGLSSISKLLNSEERNQSEGKETIFDTSDFNFIKCEFIRNIKNISVTNPDVLLQYNSFLSLMYSWKKWGNNQDILSWFQSITTDYQSTIKILSKFAQTNHSYNSGDYTSRENHYIKADTVEDFLDINRIKTIFDAIDLSTLSVEDQNIIQLFKQGIENKANGTEEN</sequence>
<dbReference type="EMBL" id="JRHX01000010">
    <property type="protein sequence ID" value="KXZ73023.1"/>
    <property type="molecule type" value="Genomic_DNA"/>
</dbReference>
<proteinExistence type="predicted"/>
<dbReference type="Pfam" id="PF07693">
    <property type="entry name" value="KAP_NTPase"/>
    <property type="match status" value="1"/>
</dbReference>
<name>A0A150I0E9_9GAMM</name>
<gene>
    <name evidence="2" type="ORF">AVENLUH13518_00147</name>
</gene>
<comment type="caution">
    <text evidence="2">The sequence shown here is derived from an EMBL/GenBank/DDBJ whole genome shotgun (WGS) entry which is preliminary data.</text>
</comment>
<feature type="domain" description="KAP NTPase" evidence="1">
    <location>
        <begin position="6"/>
        <end position="132"/>
    </location>
</feature>
<dbReference type="AlphaFoldDB" id="A0A150I0E9"/>